<dbReference type="HOGENOM" id="CLU_1634469_0_0_11"/>
<accession>A0A0B5DLB8</accession>
<dbReference type="Proteomes" id="UP000031526">
    <property type="component" value="Chromosome"/>
</dbReference>
<gene>
    <name evidence="1" type="ORF">SNOD_12675</name>
</gene>
<dbReference type="AlphaFoldDB" id="A0A0B5DLB8"/>
<protein>
    <submittedName>
        <fullName evidence="1">Uncharacterized protein</fullName>
    </submittedName>
</protein>
<reference evidence="2" key="1">
    <citation type="submission" date="2014-09" db="EMBL/GenBank/DDBJ databases">
        <title>Sequence of the Streptomyces nodosus genome.</title>
        <authorList>
            <person name="Sweeney P."/>
            <person name="Stephens N."/>
            <person name="Murphy C."/>
            <person name="Caffrey P."/>
        </authorList>
    </citation>
    <scope>NUCLEOTIDE SEQUENCE [LARGE SCALE GENOMIC DNA]</scope>
    <source>
        <strain evidence="2">ATCC 14899</strain>
    </source>
</reference>
<evidence type="ECO:0000313" key="2">
    <source>
        <dbReference type="Proteomes" id="UP000031526"/>
    </source>
</evidence>
<name>A0A0B5DLB8_9ACTN</name>
<sequence length="162" mass="18021">MTGWQLFPQGQTQDLFVAVTQRVKSHGDGLRSSNVLGWIACEALPLLRRSLCQHPTSPFSTMRVRQDPASCRVQPGQHSCAWYLIKPTPCCEEDFGDHVIAIFGIAQTSSYVRFHGWVMRAVQRGEVLLMSCVHIPSNHVDVQRPLVLTAAETEFRDGSTAG</sequence>
<dbReference type="EMBL" id="CP009313">
    <property type="protein sequence ID" value="AJE40812.1"/>
    <property type="molecule type" value="Genomic_DNA"/>
</dbReference>
<reference evidence="1 2" key="2">
    <citation type="journal article" date="2016" name="Appl. Microbiol. Biotechnol.">
        <title>Exploiting the genome sequence of Streptomyces nodosus for enhanced antibiotic production.</title>
        <authorList>
            <person name="Sweeney P."/>
            <person name="Murphy C.D."/>
            <person name="Caffrey P."/>
        </authorList>
    </citation>
    <scope>NUCLEOTIDE SEQUENCE [LARGE SCALE GENOMIC DNA]</scope>
    <source>
        <strain evidence="1 2">ATCC 14899</strain>
    </source>
</reference>
<organism evidence="1 2">
    <name type="scientific">Streptomyces nodosus</name>
    <dbReference type="NCBI Taxonomy" id="40318"/>
    <lineage>
        <taxon>Bacteria</taxon>
        <taxon>Bacillati</taxon>
        <taxon>Actinomycetota</taxon>
        <taxon>Actinomycetes</taxon>
        <taxon>Kitasatosporales</taxon>
        <taxon>Streptomycetaceae</taxon>
        <taxon>Streptomyces</taxon>
    </lineage>
</organism>
<evidence type="ECO:0000313" key="1">
    <source>
        <dbReference type="EMBL" id="AJE40812.1"/>
    </source>
</evidence>
<keyword evidence="2" id="KW-1185">Reference proteome</keyword>
<proteinExistence type="predicted"/>